<keyword evidence="1" id="KW-0472">Membrane</keyword>
<sequence>MLTKLREKANVLQGHSIGAVMTEYELQVIDLLTQQLQQQAELQELTNILNTVTTGIQSIVYLLGFIGALILVLLFAKAWGSNTWS</sequence>
<evidence type="ECO:0000256" key="1">
    <source>
        <dbReference type="SAM" id="Phobius"/>
    </source>
</evidence>
<comment type="caution">
    <text evidence="2">The sequence shown here is derived from an EMBL/GenBank/DDBJ whole genome shotgun (WGS) entry which is preliminary data.</text>
</comment>
<dbReference type="AlphaFoldDB" id="A0A645JFL8"/>
<keyword evidence="1" id="KW-1133">Transmembrane helix</keyword>
<protein>
    <submittedName>
        <fullName evidence="2">Uncharacterized protein</fullName>
    </submittedName>
</protein>
<keyword evidence="1" id="KW-0812">Transmembrane</keyword>
<evidence type="ECO:0000313" key="2">
    <source>
        <dbReference type="EMBL" id="MPN61890.1"/>
    </source>
</evidence>
<organism evidence="2">
    <name type="scientific">bioreactor metagenome</name>
    <dbReference type="NCBI Taxonomy" id="1076179"/>
    <lineage>
        <taxon>unclassified sequences</taxon>
        <taxon>metagenomes</taxon>
        <taxon>ecological metagenomes</taxon>
    </lineage>
</organism>
<accession>A0A645JFL8</accession>
<dbReference type="EMBL" id="VSSQ01139157">
    <property type="protein sequence ID" value="MPN61890.1"/>
    <property type="molecule type" value="Genomic_DNA"/>
</dbReference>
<gene>
    <name evidence="2" type="ORF">SDC9_209636</name>
</gene>
<name>A0A645JFL8_9ZZZZ</name>
<feature type="transmembrane region" description="Helical" evidence="1">
    <location>
        <begin position="59"/>
        <end position="79"/>
    </location>
</feature>
<reference evidence="2" key="1">
    <citation type="submission" date="2019-08" db="EMBL/GenBank/DDBJ databases">
        <authorList>
            <person name="Kucharzyk K."/>
            <person name="Murdoch R.W."/>
            <person name="Higgins S."/>
            <person name="Loffler F."/>
        </authorList>
    </citation>
    <scope>NUCLEOTIDE SEQUENCE</scope>
</reference>
<proteinExistence type="predicted"/>